<feature type="region of interest" description="Disordered" evidence="1">
    <location>
        <begin position="116"/>
        <end position="136"/>
    </location>
</feature>
<proteinExistence type="predicted"/>
<evidence type="ECO:0000313" key="4">
    <source>
        <dbReference type="Proteomes" id="UP000586722"/>
    </source>
</evidence>
<dbReference type="RefSeq" id="WP_179956195.1">
    <property type="nucleotide sequence ID" value="NZ_JAABLQ010000002.1"/>
</dbReference>
<evidence type="ECO:0000256" key="2">
    <source>
        <dbReference type="SAM" id="SignalP"/>
    </source>
</evidence>
<feature type="chain" id="PRO_5030710028" description="DUF2946 domain-containing protein" evidence="2">
    <location>
        <begin position="30"/>
        <end position="136"/>
    </location>
</feature>
<dbReference type="Proteomes" id="UP000586722">
    <property type="component" value="Unassembled WGS sequence"/>
</dbReference>
<reference evidence="4" key="1">
    <citation type="submission" date="2020-01" db="EMBL/GenBank/DDBJ databases">
        <authorList>
            <person name="Fang Y."/>
            <person name="Sun R."/>
            <person name="Nie L."/>
            <person name="He J."/>
            <person name="Hao L."/>
            <person name="Wang L."/>
            <person name="Su S."/>
            <person name="Lv E."/>
            <person name="Zhang Z."/>
            <person name="Xie R."/>
            <person name="Liu H."/>
        </authorList>
    </citation>
    <scope>NUCLEOTIDE SEQUENCE [LARGE SCALE GENOMIC DNA]</scope>
    <source>
        <strain evidence="4">XCT-53</strain>
    </source>
</reference>
<accession>A0A7X5F531</accession>
<feature type="signal peptide" evidence="2">
    <location>
        <begin position="1"/>
        <end position="29"/>
    </location>
</feature>
<dbReference type="AlphaFoldDB" id="A0A7X5F531"/>
<comment type="caution">
    <text evidence="3">The sequence shown here is derived from an EMBL/GenBank/DDBJ whole genome shotgun (WGS) entry which is preliminary data.</text>
</comment>
<gene>
    <name evidence="3" type="ORF">GWI72_16585</name>
</gene>
<organism evidence="3 4">
    <name type="scientific">Pannonibacter tanglangensis</name>
    <dbReference type="NCBI Taxonomy" id="2750084"/>
    <lineage>
        <taxon>Bacteria</taxon>
        <taxon>Pseudomonadati</taxon>
        <taxon>Pseudomonadota</taxon>
        <taxon>Alphaproteobacteria</taxon>
        <taxon>Hyphomicrobiales</taxon>
        <taxon>Stappiaceae</taxon>
        <taxon>Pannonibacter</taxon>
    </lineage>
</organism>
<evidence type="ECO:0008006" key="5">
    <source>
        <dbReference type="Google" id="ProtNLM"/>
    </source>
</evidence>
<protein>
    <recommendedName>
        <fullName evidence="5">DUF2946 domain-containing protein</fullName>
    </recommendedName>
</protein>
<sequence length="136" mass="13589">MIRRIRSPLQKLMMALAALSFILLGSMHHGPQGLAGAAAAASGYDAVDLAAYVLPDGTLPDLCNPSASDDGGDRADGPGCPACLLAKSVALASSLPLPGPAFGCVIDALPVRSDAIGEGHGSRAPPARGPPHSRTA</sequence>
<dbReference type="EMBL" id="JAABLQ010000002">
    <property type="protein sequence ID" value="NBN79896.1"/>
    <property type="molecule type" value="Genomic_DNA"/>
</dbReference>
<name>A0A7X5F531_9HYPH</name>
<evidence type="ECO:0000256" key="1">
    <source>
        <dbReference type="SAM" id="MobiDB-lite"/>
    </source>
</evidence>
<keyword evidence="2" id="KW-0732">Signal</keyword>
<evidence type="ECO:0000313" key="3">
    <source>
        <dbReference type="EMBL" id="NBN79896.1"/>
    </source>
</evidence>
<keyword evidence="4" id="KW-1185">Reference proteome</keyword>